<dbReference type="EMBL" id="HADX01010841">
    <property type="protein sequence ID" value="SBP33073.1"/>
    <property type="molecule type" value="Transcribed_RNA"/>
</dbReference>
<evidence type="ECO:0000256" key="1">
    <source>
        <dbReference type="SAM" id="Phobius"/>
    </source>
</evidence>
<accession>A0A1A7XNL7</accession>
<keyword evidence="1" id="KW-0812">Transmembrane</keyword>
<keyword evidence="1" id="KW-0472">Membrane</keyword>
<sequence length="56" mass="6193">AGLPYMVSSAVTPRRVRLQTHRFTLAAVNLWVISFLTCLFSSDQLMTASTHLAAEL</sequence>
<feature type="non-terminal residue" evidence="2">
    <location>
        <position position="56"/>
    </location>
</feature>
<reference evidence="2" key="2">
    <citation type="submission" date="2016-06" db="EMBL/GenBank/DDBJ databases">
        <title>The genome of a short-lived fish provides insights into sex chromosome evolution and the genetic control of aging.</title>
        <authorList>
            <person name="Reichwald K."/>
            <person name="Felder M."/>
            <person name="Petzold A."/>
            <person name="Koch P."/>
            <person name="Groth M."/>
            <person name="Platzer M."/>
        </authorList>
    </citation>
    <scope>NUCLEOTIDE SEQUENCE</scope>
    <source>
        <tissue evidence="2">Brain</tissue>
    </source>
</reference>
<proteinExistence type="predicted"/>
<evidence type="ECO:0000313" key="2">
    <source>
        <dbReference type="EMBL" id="SBP19410.1"/>
    </source>
</evidence>
<feature type="non-terminal residue" evidence="2">
    <location>
        <position position="1"/>
    </location>
</feature>
<feature type="transmembrane region" description="Helical" evidence="1">
    <location>
        <begin position="23"/>
        <end position="42"/>
    </location>
</feature>
<name>A0A1A7XNL7_9TELE</name>
<gene>
    <name evidence="2" type="primary">Nfu_g_1_012973</name>
</gene>
<protein>
    <submittedName>
        <fullName evidence="2">Uncharacterized protein</fullName>
    </submittedName>
</protein>
<dbReference type="EMBL" id="HADW01018010">
    <property type="protein sequence ID" value="SBP19410.1"/>
    <property type="molecule type" value="Transcribed_RNA"/>
</dbReference>
<keyword evidence="1" id="KW-1133">Transmembrane helix</keyword>
<dbReference type="AlphaFoldDB" id="A0A1A7XNL7"/>
<organism evidence="2">
    <name type="scientific">Iconisemion striatum</name>
    <dbReference type="NCBI Taxonomy" id="60296"/>
    <lineage>
        <taxon>Eukaryota</taxon>
        <taxon>Metazoa</taxon>
        <taxon>Chordata</taxon>
        <taxon>Craniata</taxon>
        <taxon>Vertebrata</taxon>
        <taxon>Euteleostomi</taxon>
        <taxon>Actinopterygii</taxon>
        <taxon>Neopterygii</taxon>
        <taxon>Teleostei</taxon>
        <taxon>Neoteleostei</taxon>
        <taxon>Acanthomorphata</taxon>
        <taxon>Ovalentaria</taxon>
        <taxon>Atherinomorphae</taxon>
        <taxon>Cyprinodontiformes</taxon>
        <taxon>Nothobranchiidae</taxon>
        <taxon>Iconisemion</taxon>
    </lineage>
</organism>
<reference evidence="2" key="1">
    <citation type="submission" date="2016-05" db="EMBL/GenBank/DDBJ databases">
        <authorList>
            <person name="Lavstsen T."/>
            <person name="Jespersen J.S."/>
        </authorList>
    </citation>
    <scope>NUCLEOTIDE SEQUENCE</scope>
    <source>
        <tissue evidence="2">Brain</tissue>
    </source>
</reference>